<dbReference type="PROSITE" id="PS50011">
    <property type="entry name" value="PROTEIN_KINASE_DOM"/>
    <property type="match status" value="1"/>
</dbReference>
<dbReference type="GO" id="GO:0005886">
    <property type="term" value="C:plasma membrane"/>
    <property type="evidence" value="ECO:0007669"/>
    <property type="project" value="UniProtKB-SubCell"/>
</dbReference>
<organism evidence="19 20">
    <name type="scientific">Carpinus fangiana</name>
    <dbReference type="NCBI Taxonomy" id="176857"/>
    <lineage>
        <taxon>Eukaryota</taxon>
        <taxon>Viridiplantae</taxon>
        <taxon>Streptophyta</taxon>
        <taxon>Embryophyta</taxon>
        <taxon>Tracheophyta</taxon>
        <taxon>Spermatophyta</taxon>
        <taxon>Magnoliopsida</taxon>
        <taxon>eudicotyledons</taxon>
        <taxon>Gunneridae</taxon>
        <taxon>Pentapetalae</taxon>
        <taxon>rosids</taxon>
        <taxon>fabids</taxon>
        <taxon>Fagales</taxon>
        <taxon>Betulaceae</taxon>
        <taxon>Carpinus</taxon>
    </lineage>
</organism>
<evidence type="ECO:0000256" key="9">
    <source>
        <dbReference type="ARBA" id="ARBA00022729"/>
    </source>
</evidence>
<evidence type="ECO:0000256" key="7">
    <source>
        <dbReference type="ARBA" id="ARBA00022527"/>
    </source>
</evidence>
<dbReference type="Proteomes" id="UP000327013">
    <property type="component" value="Chromosome 2"/>
</dbReference>
<keyword evidence="12" id="KW-0067">ATP-binding</keyword>
<keyword evidence="13 17" id="KW-1133">Transmembrane helix</keyword>
<dbReference type="PANTHER" id="PTHR27007">
    <property type="match status" value="1"/>
</dbReference>
<dbReference type="InterPro" id="IPR019825">
    <property type="entry name" value="Lectin_legB_Mn/Ca_BS"/>
</dbReference>
<evidence type="ECO:0000256" key="5">
    <source>
        <dbReference type="ARBA" id="ARBA00012513"/>
    </source>
</evidence>
<comment type="similarity">
    <text evidence="2">Belongs to the leguminous lectin family.</text>
</comment>
<dbReference type="GO" id="GO:0030246">
    <property type="term" value="F:carbohydrate binding"/>
    <property type="evidence" value="ECO:0007669"/>
    <property type="project" value="UniProtKB-KW"/>
</dbReference>
<dbReference type="Gene3D" id="2.60.120.200">
    <property type="match status" value="1"/>
</dbReference>
<dbReference type="CDD" id="cd06899">
    <property type="entry name" value="lectin_legume_LecRK_Arcelin_ConA"/>
    <property type="match status" value="1"/>
</dbReference>
<comment type="subcellular location">
    <subcellularLocation>
        <location evidence="1">Cell membrane</location>
        <topology evidence="1">Single-pass type I membrane protein</topology>
    </subcellularLocation>
</comment>
<dbReference type="InterPro" id="IPR001245">
    <property type="entry name" value="Ser-Thr/Tyr_kinase_cat_dom"/>
</dbReference>
<dbReference type="PROSITE" id="PS00307">
    <property type="entry name" value="LECTIN_LEGUME_BETA"/>
    <property type="match status" value="1"/>
</dbReference>
<dbReference type="PROSITE" id="PS00308">
    <property type="entry name" value="LECTIN_LEGUME_ALPHA"/>
    <property type="match status" value="1"/>
</dbReference>
<dbReference type="Gene3D" id="1.10.510.10">
    <property type="entry name" value="Transferase(Phosphotransferase) domain 1"/>
    <property type="match status" value="1"/>
</dbReference>
<proteinExistence type="inferred from homology"/>
<dbReference type="InterPro" id="IPR013320">
    <property type="entry name" value="ConA-like_dom_sf"/>
</dbReference>
<dbReference type="OrthoDB" id="2014828at2759"/>
<evidence type="ECO:0000313" key="19">
    <source>
        <dbReference type="EMBL" id="KAE8008306.1"/>
    </source>
</evidence>
<keyword evidence="8 17" id="KW-0812">Transmembrane</keyword>
<keyword evidence="11" id="KW-0547">Nucleotide-binding</keyword>
<dbReference type="GO" id="GO:0002229">
    <property type="term" value="P:defense response to oomycetes"/>
    <property type="evidence" value="ECO:0007669"/>
    <property type="project" value="UniProtKB-ARBA"/>
</dbReference>
<keyword evidence="7" id="KW-0723">Serine/threonine-protein kinase</keyword>
<dbReference type="PROSITE" id="PS00108">
    <property type="entry name" value="PROTEIN_KINASE_ST"/>
    <property type="match status" value="1"/>
</dbReference>
<keyword evidence="10" id="KW-0430">Lectin</keyword>
<evidence type="ECO:0000256" key="16">
    <source>
        <dbReference type="ARBA" id="ARBA00023180"/>
    </source>
</evidence>
<evidence type="ECO:0000256" key="8">
    <source>
        <dbReference type="ARBA" id="ARBA00022692"/>
    </source>
</evidence>
<feature type="transmembrane region" description="Helical" evidence="17">
    <location>
        <begin position="263"/>
        <end position="282"/>
    </location>
</feature>
<dbReference type="GO" id="GO:0004674">
    <property type="term" value="F:protein serine/threonine kinase activity"/>
    <property type="evidence" value="ECO:0007669"/>
    <property type="project" value="UniProtKB-KW"/>
</dbReference>
<dbReference type="EMBL" id="CM017322">
    <property type="protein sequence ID" value="KAE8008306.1"/>
    <property type="molecule type" value="Genomic_DNA"/>
</dbReference>
<keyword evidence="14 17" id="KW-0472">Membrane</keyword>
<evidence type="ECO:0000313" key="20">
    <source>
        <dbReference type="Proteomes" id="UP000327013"/>
    </source>
</evidence>
<dbReference type="InterPro" id="IPR011009">
    <property type="entry name" value="Kinase-like_dom_sf"/>
</dbReference>
<comment type="similarity">
    <text evidence="3">In the N-terminal section; belongs to the leguminous lectin family.</text>
</comment>
<evidence type="ECO:0000256" key="2">
    <source>
        <dbReference type="ARBA" id="ARBA00007606"/>
    </source>
</evidence>
<evidence type="ECO:0000256" key="12">
    <source>
        <dbReference type="ARBA" id="ARBA00022840"/>
    </source>
</evidence>
<evidence type="ECO:0000256" key="10">
    <source>
        <dbReference type="ARBA" id="ARBA00022734"/>
    </source>
</evidence>
<feature type="transmembrane region" description="Helical" evidence="17">
    <location>
        <begin position="221"/>
        <end position="242"/>
    </location>
</feature>
<accession>A0A5N6QN36</accession>
<dbReference type="InterPro" id="IPR008271">
    <property type="entry name" value="Ser/Thr_kinase_AS"/>
</dbReference>
<gene>
    <name evidence="19" type="ORF">FH972_004828</name>
</gene>
<evidence type="ECO:0000256" key="1">
    <source>
        <dbReference type="ARBA" id="ARBA00004251"/>
    </source>
</evidence>
<name>A0A5N6QN36_9ROSI</name>
<evidence type="ECO:0000256" key="11">
    <source>
        <dbReference type="ARBA" id="ARBA00022741"/>
    </source>
</evidence>
<keyword evidence="6" id="KW-1003">Cell membrane</keyword>
<dbReference type="EC" id="2.7.11.1" evidence="5"/>
<dbReference type="SMART" id="SM00220">
    <property type="entry name" value="S_TKc"/>
    <property type="match status" value="1"/>
</dbReference>
<dbReference type="InterPro" id="IPR000719">
    <property type="entry name" value="Prot_kinase_dom"/>
</dbReference>
<dbReference type="GO" id="GO:0005524">
    <property type="term" value="F:ATP binding"/>
    <property type="evidence" value="ECO:0007669"/>
    <property type="project" value="UniProtKB-KW"/>
</dbReference>
<evidence type="ECO:0000256" key="13">
    <source>
        <dbReference type="ARBA" id="ARBA00022989"/>
    </source>
</evidence>
<keyword evidence="9" id="KW-0732">Signal</keyword>
<evidence type="ECO:0000259" key="18">
    <source>
        <dbReference type="PROSITE" id="PS50011"/>
    </source>
</evidence>
<keyword evidence="7" id="KW-0418">Kinase</keyword>
<dbReference type="InterPro" id="IPR050528">
    <property type="entry name" value="L-type_Lectin-RKs"/>
</dbReference>
<dbReference type="SUPFAM" id="SSF49899">
    <property type="entry name" value="Concanavalin A-like lectins/glucanases"/>
    <property type="match status" value="1"/>
</dbReference>
<dbReference type="Pfam" id="PF07714">
    <property type="entry name" value="PK_Tyr_Ser-Thr"/>
    <property type="match status" value="1"/>
</dbReference>
<feature type="domain" description="Protein kinase" evidence="18">
    <location>
        <begin position="1"/>
        <end position="180"/>
    </location>
</feature>
<keyword evidence="20" id="KW-1185">Reference proteome</keyword>
<evidence type="ECO:0000256" key="17">
    <source>
        <dbReference type="SAM" id="Phobius"/>
    </source>
</evidence>
<reference evidence="19 20" key="1">
    <citation type="submission" date="2019-06" db="EMBL/GenBank/DDBJ databases">
        <title>A chromosomal-level reference genome of Carpinus fangiana (Coryloideae, Betulaceae).</title>
        <authorList>
            <person name="Yang X."/>
            <person name="Wang Z."/>
            <person name="Zhang L."/>
            <person name="Hao G."/>
            <person name="Liu J."/>
            <person name="Yang Y."/>
        </authorList>
    </citation>
    <scope>NUCLEOTIDE SEQUENCE [LARGE SCALE GENOMIC DNA]</scope>
    <source>
        <strain evidence="19">Cfa_2016G</strain>
        <tissue evidence="19">Leaf</tissue>
    </source>
</reference>
<protein>
    <recommendedName>
        <fullName evidence="5">non-specific serine/threonine protein kinase</fullName>
        <ecNumber evidence="5">2.7.11.1</ecNumber>
    </recommendedName>
</protein>
<dbReference type="Pfam" id="PF00139">
    <property type="entry name" value="Lectin_legB"/>
    <property type="match status" value="1"/>
</dbReference>
<keyword evidence="7" id="KW-0808">Transferase</keyword>
<sequence>MLNGSLESHLFKGKSLLTWATRYNISQGLALALLYLHEEWEQCMLHRDIKSSNIMLDSSFSAKLGDFGLARMVEHAKGSQTTALAGTVSYMAIECIVSDRVSKESDIYIFEIVAMEITFGRKAIETKAKEDEINLLQWVWELYGTEKLLDAADPRLCGDFNERQMKRLMIVGLWCGHPYYSLRPSLRKVINVLDFEASLPIDRSRTKDACTNLCCPFRHDIYIFIFGYYIFYSVTIKLYYNLVASQLTMAFHPEKLLLLHHHLPHLMMMLTIIFLFLIIPSASQLSFNYPDFSQTNNGAITMAGNATISGSLIQLTPNAVDNWGRATYSETMHLWEKSTGKVASFTTSFSFIISSEGADRYSDGIIFFLSSPNFPTPIPTDGSGIGLVSRDQMRDSSFLAANKFVAVEFDTFRNDEPRWDPPEPVREHVGININDMKSRNTTAWYSVIKEKRKYNSTISYDSSTQNLSVSFTGFSSNDPIPIEQHLSSIVDLRDYLPERVEFGFSAGTGLISELHILCSWAFQSTAPLLIIQK</sequence>
<dbReference type="InterPro" id="IPR001220">
    <property type="entry name" value="Legume_lectin_dom"/>
</dbReference>
<dbReference type="FunFam" id="1.10.510.10:FF:000240">
    <property type="entry name" value="Lectin-domain containing receptor kinase A4.3"/>
    <property type="match status" value="1"/>
</dbReference>
<dbReference type="AlphaFoldDB" id="A0A5N6QN36"/>
<comment type="similarity">
    <text evidence="4">In the C-terminal section; belongs to the protein kinase superfamily. Ser/Thr protein kinase family.</text>
</comment>
<evidence type="ECO:0000256" key="15">
    <source>
        <dbReference type="ARBA" id="ARBA00023170"/>
    </source>
</evidence>
<dbReference type="SUPFAM" id="SSF56112">
    <property type="entry name" value="Protein kinase-like (PK-like)"/>
    <property type="match status" value="1"/>
</dbReference>
<evidence type="ECO:0000256" key="3">
    <source>
        <dbReference type="ARBA" id="ARBA00008536"/>
    </source>
</evidence>
<evidence type="ECO:0000256" key="4">
    <source>
        <dbReference type="ARBA" id="ARBA00010217"/>
    </source>
</evidence>
<dbReference type="InterPro" id="IPR000985">
    <property type="entry name" value="Lectin_LegA_CS"/>
</dbReference>
<keyword evidence="16" id="KW-0325">Glycoprotein</keyword>
<evidence type="ECO:0000256" key="14">
    <source>
        <dbReference type="ARBA" id="ARBA00023136"/>
    </source>
</evidence>
<keyword evidence="15" id="KW-0675">Receptor</keyword>
<evidence type="ECO:0000256" key="6">
    <source>
        <dbReference type="ARBA" id="ARBA00022475"/>
    </source>
</evidence>